<reference evidence="9 10" key="1">
    <citation type="submission" date="2017-07" db="EMBL/GenBank/DDBJ databases">
        <authorList>
            <person name="Talla V."/>
            <person name="Backstrom N."/>
        </authorList>
    </citation>
    <scope>NUCLEOTIDE SEQUENCE [LARGE SCALE GENOMIC DNA]</scope>
</reference>
<comment type="subcellular location">
    <subcellularLocation>
        <location evidence="1">Cell membrane</location>
        <topology evidence="1">Multi-pass membrane protein</topology>
    </subcellularLocation>
</comment>
<evidence type="ECO:0000256" key="6">
    <source>
        <dbReference type="ARBA" id="ARBA00023170"/>
    </source>
</evidence>
<protein>
    <recommendedName>
        <fullName evidence="11">Ionotropic glutamate receptor C-terminal domain-containing protein</fullName>
    </recommendedName>
</protein>
<keyword evidence="3 8" id="KW-0812">Transmembrane</keyword>
<evidence type="ECO:0000313" key="10">
    <source>
        <dbReference type="Proteomes" id="UP000324832"/>
    </source>
</evidence>
<keyword evidence="2" id="KW-1003">Cell membrane</keyword>
<feature type="transmembrane region" description="Helical" evidence="8">
    <location>
        <begin position="251"/>
        <end position="275"/>
    </location>
</feature>
<dbReference type="EMBL" id="FZQP02000793">
    <property type="protein sequence ID" value="VVC90466.1"/>
    <property type="molecule type" value="Genomic_DNA"/>
</dbReference>
<evidence type="ECO:0000256" key="1">
    <source>
        <dbReference type="ARBA" id="ARBA00004651"/>
    </source>
</evidence>
<dbReference type="InterPro" id="IPR052192">
    <property type="entry name" value="Insect_Ionotropic_Sensory_Rcpt"/>
</dbReference>
<feature type="non-terminal residue" evidence="9">
    <location>
        <position position="288"/>
    </location>
</feature>
<evidence type="ECO:0008006" key="11">
    <source>
        <dbReference type="Google" id="ProtNLM"/>
    </source>
</evidence>
<accession>A0A5E4PYJ2</accession>
<dbReference type="PANTHER" id="PTHR42643">
    <property type="entry name" value="IONOTROPIC RECEPTOR 20A-RELATED"/>
    <property type="match status" value="1"/>
</dbReference>
<evidence type="ECO:0000256" key="4">
    <source>
        <dbReference type="ARBA" id="ARBA00022989"/>
    </source>
</evidence>
<keyword evidence="4 8" id="KW-1133">Transmembrane helix</keyword>
<evidence type="ECO:0000256" key="5">
    <source>
        <dbReference type="ARBA" id="ARBA00023136"/>
    </source>
</evidence>
<evidence type="ECO:0000256" key="8">
    <source>
        <dbReference type="SAM" id="Phobius"/>
    </source>
</evidence>
<dbReference type="SUPFAM" id="SSF53850">
    <property type="entry name" value="Periplasmic binding protein-like II"/>
    <property type="match status" value="1"/>
</dbReference>
<keyword evidence="6" id="KW-0675">Receptor</keyword>
<keyword evidence="5 8" id="KW-0472">Membrane</keyword>
<dbReference type="AlphaFoldDB" id="A0A5E4PYJ2"/>
<evidence type="ECO:0000256" key="3">
    <source>
        <dbReference type="ARBA" id="ARBA00022692"/>
    </source>
</evidence>
<gene>
    <name evidence="9" type="ORF">LSINAPIS_LOCUS3367</name>
</gene>
<proteinExistence type="predicted"/>
<sequence>MAMPERDSGIRCGFTASSLIIQKLNATEILVPTQLWSSETNNESMLMKVSQGTADICGGVLRIMHSRVQKLDYAMSIWPFHVGFTYLAERESSNNMFVAPFTTSVWLCCSLIFAILLGAQKITAKTMLVHAYYTSAIVSALMSTGRSGPDSLRALGDSRYEIASEDYDYMRYLMFDVQTNWEDLEYLKRKKMNAKFYQNIQTGVKMIRDGQVAYHTEFNQLYPHLSSFTDDQLCKLQFIDTVPERVNIYDIAPVLVLTLMAVVLSLIILLIEYSVAKFTKQRKKESEE</sequence>
<organism evidence="9 10">
    <name type="scientific">Leptidea sinapis</name>
    <dbReference type="NCBI Taxonomy" id="189913"/>
    <lineage>
        <taxon>Eukaryota</taxon>
        <taxon>Metazoa</taxon>
        <taxon>Ecdysozoa</taxon>
        <taxon>Arthropoda</taxon>
        <taxon>Hexapoda</taxon>
        <taxon>Insecta</taxon>
        <taxon>Pterygota</taxon>
        <taxon>Neoptera</taxon>
        <taxon>Endopterygota</taxon>
        <taxon>Lepidoptera</taxon>
        <taxon>Glossata</taxon>
        <taxon>Ditrysia</taxon>
        <taxon>Papilionoidea</taxon>
        <taxon>Pieridae</taxon>
        <taxon>Dismorphiinae</taxon>
        <taxon>Leptidea</taxon>
    </lineage>
</organism>
<name>A0A5E4PYJ2_9NEOP</name>
<evidence type="ECO:0000256" key="7">
    <source>
        <dbReference type="ARBA" id="ARBA00023180"/>
    </source>
</evidence>
<keyword evidence="7" id="KW-0325">Glycoprotein</keyword>
<evidence type="ECO:0000313" key="9">
    <source>
        <dbReference type="EMBL" id="VVC90466.1"/>
    </source>
</evidence>
<dbReference type="PANTHER" id="PTHR42643:SF30">
    <property type="entry name" value="IONOTROPIC RECEPTOR 40A-RELATED"/>
    <property type="match status" value="1"/>
</dbReference>
<dbReference type="GO" id="GO:0005886">
    <property type="term" value="C:plasma membrane"/>
    <property type="evidence" value="ECO:0007669"/>
    <property type="project" value="UniProtKB-SubCell"/>
</dbReference>
<dbReference type="Proteomes" id="UP000324832">
    <property type="component" value="Unassembled WGS sequence"/>
</dbReference>
<keyword evidence="10" id="KW-1185">Reference proteome</keyword>
<feature type="transmembrane region" description="Helical" evidence="8">
    <location>
        <begin position="100"/>
        <end position="119"/>
    </location>
</feature>
<evidence type="ECO:0000256" key="2">
    <source>
        <dbReference type="ARBA" id="ARBA00022475"/>
    </source>
</evidence>